<evidence type="ECO:0000256" key="2">
    <source>
        <dbReference type="ARBA" id="ARBA00023004"/>
    </source>
</evidence>
<keyword evidence="7" id="KW-1185">Reference proteome</keyword>
<dbReference type="GO" id="GO:0046872">
    <property type="term" value="F:metal ion binding"/>
    <property type="evidence" value="ECO:0007669"/>
    <property type="project" value="UniProtKB-KW"/>
</dbReference>
<accession>A0A3G9GD01</accession>
<dbReference type="PROSITE" id="PS00198">
    <property type="entry name" value="4FE4S_FER_1"/>
    <property type="match status" value="1"/>
</dbReference>
<dbReference type="PROSITE" id="PS51085">
    <property type="entry name" value="2FE2S_FER_2"/>
    <property type="match status" value="1"/>
</dbReference>
<dbReference type="OrthoDB" id="9808559at2"/>
<evidence type="ECO:0000256" key="3">
    <source>
        <dbReference type="ARBA" id="ARBA00023014"/>
    </source>
</evidence>
<evidence type="ECO:0000259" key="5">
    <source>
        <dbReference type="PROSITE" id="PS51379"/>
    </source>
</evidence>
<dbReference type="PROSITE" id="PS51379">
    <property type="entry name" value="4FE4S_FER_2"/>
    <property type="match status" value="1"/>
</dbReference>
<evidence type="ECO:0000313" key="6">
    <source>
        <dbReference type="EMBL" id="BBF85325.1"/>
    </source>
</evidence>
<evidence type="ECO:0000259" key="4">
    <source>
        <dbReference type="PROSITE" id="PS51085"/>
    </source>
</evidence>
<feature type="domain" description="2Fe-2S ferredoxin-type" evidence="4">
    <location>
        <begin position="3"/>
        <end position="82"/>
    </location>
</feature>
<dbReference type="InterPro" id="IPR001041">
    <property type="entry name" value="2Fe-2S_ferredoxin-type"/>
</dbReference>
<name>A0A3G9GD01_9NEIS</name>
<dbReference type="AlphaFoldDB" id="A0A3G9GD01"/>
<dbReference type="SUPFAM" id="SSF46548">
    <property type="entry name" value="alpha-helical ferredoxin"/>
    <property type="match status" value="1"/>
</dbReference>
<dbReference type="EMBL" id="AP018823">
    <property type="protein sequence ID" value="BBF85325.1"/>
    <property type="molecule type" value="Genomic_DNA"/>
</dbReference>
<dbReference type="InterPro" id="IPR017896">
    <property type="entry name" value="4Fe4S_Fe-S-bd"/>
</dbReference>
<keyword evidence="1" id="KW-0479">Metal-binding</keyword>
<dbReference type="CDD" id="cd00207">
    <property type="entry name" value="fer2"/>
    <property type="match status" value="1"/>
</dbReference>
<dbReference type="RefSeq" id="WP_089083456.1">
    <property type="nucleotide sequence ID" value="NZ_AP018823.1"/>
</dbReference>
<dbReference type="KEGG" id="amah:DLM_1708"/>
<dbReference type="STRING" id="332411.VI06_00860"/>
<reference evidence="7" key="1">
    <citation type="journal article" date="2017" name="Biotechnol. Biofuels">
        <title>Evaluation of environmental bacterial communities as a factor affecting the growth of duckweed Lemna minor.</title>
        <authorList>
            <person name="Ishizawa H."/>
            <person name="Kuroda M."/>
            <person name="Morikawa M."/>
            <person name="Ike M."/>
        </authorList>
    </citation>
    <scope>NUCLEOTIDE SEQUENCE [LARGE SCALE GENOMIC DNA]</scope>
    <source>
        <strain evidence="7">H3</strain>
    </source>
</reference>
<dbReference type="Pfam" id="PF13187">
    <property type="entry name" value="Fer4_9"/>
    <property type="match status" value="1"/>
</dbReference>
<dbReference type="InterPro" id="IPR036010">
    <property type="entry name" value="2Fe-2S_ferredoxin-like_sf"/>
</dbReference>
<evidence type="ECO:0000313" key="7">
    <source>
        <dbReference type="Proteomes" id="UP000198290"/>
    </source>
</evidence>
<reference evidence="6 7" key="2">
    <citation type="journal article" date="2017" name="Genome Announc.">
        <title>Draft genome sequence of Aquitalea magnusonii strain H3, a plant growth-promoting bacterium of duckweed Lemna minor.</title>
        <authorList>
            <person name="Ishizawa H."/>
            <person name="Kuroda M."/>
            <person name="Ike M."/>
        </authorList>
    </citation>
    <scope>NUCLEOTIDE SEQUENCE [LARGE SCALE GENOMIC DNA]</scope>
    <source>
        <strain evidence="6 7">H3</strain>
    </source>
</reference>
<evidence type="ECO:0000256" key="1">
    <source>
        <dbReference type="ARBA" id="ARBA00022723"/>
    </source>
</evidence>
<dbReference type="Proteomes" id="UP000198290">
    <property type="component" value="Chromosome"/>
</dbReference>
<dbReference type="InterPro" id="IPR017900">
    <property type="entry name" value="4Fe4S_Fe_S_CS"/>
</dbReference>
<keyword evidence="3" id="KW-0411">Iron-sulfur</keyword>
<sequence>MSETIRISIDGKVVDAAAGNSILHTRLQGEEALTANIGCMGQGVCGSCRCLVRKAGERSAETRLACETVVEDGMQVSFIDYYLPDHVHRYRPQDLRDGWQALPQLQQTFPEISQCRHCSGCDRACPRHIPVQQGIALANSGQLQAAAALFDACIMCNLCTLACPENIRPNHVGLYLRRAQAIQNLRPGDLLRRLEQQARGEMAINTLADNTRSEA</sequence>
<organism evidence="6 7">
    <name type="scientific">Aquitalea magnusonii</name>
    <dbReference type="NCBI Taxonomy" id="332411"/>
    <lineage>
        <taxon>Bacteria</taxon>
        <taxon>Pseudomonadati</taxon>
        <taxon>Pseudomonadota</taxon>
        <taxon>Betaproteobacteria</taxon>
        <taxon>Neisseriales</taxon>
        <taxon>Chromobacteriaceae</taxon>
        <taxon>Aquitalea</taxon>
    </lineage>
</organism>
<feature type="domain" description="4Fe-4S ferredoxin-type" evidence="5">
    <location>
        <begin position="144"/>
        <end position="172"/>
    </location>
</feature>
<keyword evidence="2" id="KW-0408">Iron</keyword>
<dbReference type="Gene3D" id="3.30.70.20">
    <property type="match status" value="1"/>
</dbReference>
<dbReference type="GO" id="GO:0051536">
    <property type="term" value="F:iron-sulfur cluster binding"/>
    <property type="evidence" value="ECO:0007669"/>
    <property type="project" value="UniProtKB-KW"/>
</dbReference>
<proteinExistence type="predicted"/>
<protein>
    <submittedName>
        <fullName evidence="6">4Fe-4S ferredoxin</fullName>
    </submittedName>
</protein>
<dbReference type="SUPFAM" id="SSF54292">
    <property type="entry name" value="2Fe-2S ferredoxin-like"/>
    <property type="match status" value="1"/>
</dbReference>
<reference evidence="7" key="3">
    <citation type="journal article" date="2017" name="Plant Physiol. Biochem.">
        <title>Differential oxidative and antioxidative response of duckweed Lemna minor toward plant growth promoting/inhibiting bacteria.</title>
        <authorList>
            <person name="Ishizawa H."/>
            <person name="Kuroda M."/>
            <person name="Morikawa M."/>
            <person name="Ike M."/>
        </authorList>
    </citation>
    <scope>NUCLEOTIDE SEQUENCE [LARGE SCALE GENOMIC DNA]</scope>
    <source>
        <strain evidence="7">H3</strain>
    </source>
</reference>
<gene>
    <name evidence="6" type="ORF">DLM_1708</name>
</gene>